<name>A0A8K0VXA1_9PLEO</name>
<dbReference type="EMBL" id="JAGMVJ010000013">
    <property type="protein sequence ID" value="KAH7083900.1"/>
    <property type="molecule type" value="Genomic_DNA"/>
</dbReference>
<dbReference type="AlphaFoldDB" id="A0A8K0VXA1"/>
<accession>A0A8K0VXA1</accession>
<dbReference type="Proteomes" id="UP000813461">
    <property type="component" value="Unassembled WGS sequence"/>
</dbReference>
<feature type="coiled-coil region" evidence="1">
    <location>
        <begin position="175"/>
        <end position="271"/>
    </location>
</feature>
<evidence type="ECO:0000256" key="1">
    <source>
        <dbReference type="SAM" id="Coils"/>
    </source>
</evidence>
<evidence type="ECO:0000256" key="2">
    <source>
        <dbReference type="SAM" id="MobiDB-lite"/>
    </source>
</evidence>
<evidence type="ECO:0000313" key="3">
    <source>
        <dbReference type="EMBL" id="KAH7083900.1"/>
    </source>
</evidence>
<dbReference type="OrthoDB" id="3801562at2759"/>
<gene>
    <name evidence="3" type="ORF">FB567DRAFT_530205</name>
</gene>
<sequence length="546" mass="60372">MYQLSQSIRSLHDSFVAYGNNLIDNTTTHIKHHASISNLNKEIRRLEPSPTFDALSSVQKKKAERKSLEATMRSAQDAAAKSREGLMNAFFNELKTICKQRENAGKANASNKLLLQMLQLQKTSKDAVKSFRELKEDYELQIIALQFHEGKAATMLKEARDSAHEKQVQQKSEHKEALRIQAERFQTQIDDANAKNRLHKATLIKLEEAEMKVRTVENEKAQLALAKAAVENELHDLRNQADQWKSFADGYRQIKEERDLLLGQLNDAVAERDELSKNNRADDASEAHAASKIPLNAPTHSVENIRVDDRHLKGVEIYWQKQLDLAEIMGRNTEAELAEVEEEISEIENILAEEQTKKEAASGPSAIGSTDNSSEQDSFLPIDDAAEPNMPSEADVADDVISMSGYPGDINATSTADPNQTTAPITSGQDPNSRQIDVSREPLGKISNATNSRQQHSRVVSHAAPLGNPMESQRPASAIAPHQAWPTLRQAHGQPPGAAQNLLGSRAQPDRRTSVQSVKVVQNPVGRDESWSAVGPKGKAGRKGKK</sequence>
<comment type="caution">
    <text evidence="3">The sequence shown here is derived from an EMBL/GenBank/DDBJ whole genome shotgun (WGS) entry which is preliminary data.</text>
</comment>
<feature type="compositionally biased region" description="Polar residues" evidence="2">
    <location>
        <begin position="447"/>
        <end position="458"/>
    </location>
</feature>
<keyword evidence="1" id="KW-0175">Coiled coil</keyword>
<reference evidence="3" key="1">
    <citation type="journal article" date="2021" name="Nat. Commun.">
        <title>Genetic determinants of endophytism in the Arabidopsis root mycobiome.</title>
        <authorList>
            <person name="Mesny F."/>
            <person name="Miyauchi S."/>
            <person name="Thiergart T."/>
            <person name="Pickel B."/>
            <person name="Atanasova L."/>
            <person name="Karlsson M."/>
            <person name="Huettel B."/>
            <person name="Barry K.W."/>
            <person name="Haridas S."/>
            <person name="Chen C."/>
            <person name="Bauer D."/>
            <person name="Andreopoulos W."/>
            <person name="Pangilinan J."/>
            <person name="LaButti K."/>
            <person name="Riley R."/>
            <person name="Lipzen A."/>
            <person name="Clum A."/>
            <person name="Drula E."/>
            <person name="Henrissat B."/>
            <person name="Kohler A."/>
            <person name="Grigoriev I.V."/>
            <person name="Martin F.M."/>
            <person name="Hacquard S."/>
        </authorList>
    </citation>
    <scope>NUCLEOTIDE SEQUENCE</scope>
    <source>
        <strain evidence="3">MPI-SDFR-AT-0120</strain>
    </source>
</reference>
<keyword evidence="4" id="KW-1185">Reference proteome</keyword>
<feature type="region of interest" description="Disordered" evidence="2">
    <location>
        <begin position="354"/>
        <end position="546"/>
    </location>
</feature>
<feature type="compositionally biased region" description="Polar residues" evidence="2">
    <location>
        <begin position="411"/>
        <end position="436"/>
    </location>
</feature>
<organism evidence="3 4">
    <name type="scientific">Paraphoma chrysanthemicola</name>
    <dbReference type="NCBI Taxonomy" id="798071"/>
    <lineage>
        <taxon>Eukaryota</taxon>
        <taxon>Fungi</taxon>
        <taxon>Dikarya</taxon>
        <taxon>Ascomycota</taxon>
        <taxon>Pezizomycotina</taxon>
        <taxon>Dothideomycetes</taxon>
        <taxon>Pleosporomycetidae</taxon>
        <taxon>Pleosporales</taxon>
        <taxon>Pleosporineae</taxon>
        <taxon>Phaeosphaeriaceae</taxon>
        <taxon>Paraphoma</taxon>
    </lineage>
</organism>
<evidence type="ECO:0000313" key="4">
    <source>
        <dbReference type="Proteomes" id="UP000813461"/>
    </source>
</evidence>
<proteinExistence type="predicted"/>
<feature type="compositionally biased region" description="Polar residues" evidence="2">
    <location>
        <begin position="367"/>
        <end position="377"/>
    </location>
</feature>
<protein>
    <submittedName>
        <fullName evidence="3">Uncharacterized protein</fullName>
    </submittedName>
</protein>